<accession>A0AA40F0T2</accession>
<dbReference type="GO" id="GO:0016705">
    <property type="term" value="F:oxidoreductase activity, acting on paired donors, with incorporation or reduction of molecular oxygen"/>
    <property type="evidence" value="ECO:0007669"/>
    <property type="project" value="InterPro"/>
</dbReference>
<sequence>MTLGNVDGQSFALVVSIGVLSLALSISLIGQIIGLSRRGFDHKTDAPIFTVPLPGQKMYHRILAFPPIVLDANIYNDQGDSGVTVDIHDATDAASRPGAHLDDINRGMLKRITETLDDLEDTSITTCRRLQLHAWLRDVITRATTWSVYRPQSPFEEKAVADAFCEFEKGIMSILIGVLPSITARKATAARDKVAKAFLRHYQSDALEMASAYAKNRYHAEVKNKITLEDMGRFEVGGSLAVLVNTVLASAPHDGRRDGQSTGHRHAQGKLPVAPLGLLTGLRYRSMGVLVVENTYLDQWLLKEAILQMPSPVIHQDASLWGESVGEFNPRRFLAEEKGSRPSDVCFRAFGGEKTLWGWNLPTTAKTNAAAVIMGPDNDIEVEITTRDGFGNVKWAVNIEKSDMVFAMVTEDTDKTLSQIGT</sequence>
<organism evidence="2 3">
    <name type="scientific">Schizothecium vesticola</name>
    <dbReference type="NCBI Taxonomy" id="314040"/>
    <lineage>
        <taxon>Eukaryota</taxon>
        <taxon>Fungi</taxon>
        <taxon>Dikarya</taxon>
        <taxon>Ascomycota</taxon>
        <taxon>Pezizomycotina</taxon>
        <taxon>Sordariomycetes</taxon>
        <taxon>Sordariomycetidae</taxon>
        <taxon>Sordariales</taxon>
        <taxon>Schizotheciaceae</taxon>
        <taxon>Schizothecium</taxon>
    </lineage>
</organism>
<keyword evidence="3" id="KW-1185">Reference proteome</keyword>
<evidence type="ECO:0000256" key="1">
    <source>
        <dbReference type="SAM" id="Phobius"/>
    </source>
</evidence>
<reference evidence="2" key="1">
    <citation type="submission" date="2023-06" db="EMBL/GenBank/DDBJ databases">
        <title>Genome-scale phylogeny and comparative genomics of the fungal order Sordariales.</title>
        <authorList>
            <consortium name="Lawrence Berkeley National Laboratory"/>
            <person name="Hensen N."/>
            <person name="Bonometti L."/>
            <person name="Westerberg I."/>
            <person name="Brannstrom I.O."/>
            <person name="Guillou S."/>
            <person name="Cros-Aarteil S."/>
            <person name="Calhoun S."/>
            <person name="Haridas S."/>
            <person name="Kuo A."/>
            <person name="Mondo S."/>
            <person name="Pangilinan J."/>
            <person name="Riley R."/>
            <person name="LaButti K."/>
            <person name="Andreopoulos B."/>
            <person name="Lipzen A."/>
            <person name="Chen C."/>
            <person name="Yanf M."/>
            <person name="Daum C."/>
            <person name="Ng V."/>
            <person name="Clum A."/>
            <person name="Steindorff A."/>
            <person name="Ohm R."/>
            <person name="Martin F."/>
            <person name="Silar P."/>
            <person name="Natvig D."/>
            <person name="Lalanne C."/>
            <person name="Gautier V."/>
            <person name="Ament-velasquez S.L."/>
            <person name="Kruys A."/>
            <person name="Hutchinson M.I."/>
            <person name="Powell A.J."/>
            <person name="Barry K."/>
            <person name="Miller A.N."/>
            <person name="Grigoriev I.V."/>
            <person name="Debuchy R."/>
            <person name="Gladieux P."/>
            <person name="Thoren M.H."/>
            <person name="Johannesson H."/>
        </authorList>
    </citation>
    <scope>NUCLEOTIDE SEQUENCE</scope>
    <source>
        <strain evidence="2">SMH3187-1</strain>
    </source>
</reference>
<gene>
    <name evidence="2" type="ORF">B0T18DRAFT_436633</name>
</gene>
<feature type="transmembrane region" description="Helical" evidence="1">
    <location>
        <begin position="12"/>
        <end position="33"/>
    </location>
</feature>
<comment type="caution">
    <text evidence="2">The sequence shown here is derived from an EMBL/GenBank/DDBJ whole genome shotgun (WGS) entry which is preliminary data.</text>
</comment>
<dbReference type="SUPFAM" id="SSF48264">
    <property type="entry name" value="Cytochrome P450"/>
    <property type="match status" value="1"/>
</dbReference>
<dbReference type="PANTHER" id="PTHR47582:SF1">
    <property type="entry name" value="P450, PUTATIVE (EUROFUNG)-RELATED"/>
    <property type="match status" value="1"/>
</dbReference>
<dbReference type="InterPro" id="IPR053007">
    <property type="entry name" value="CYP450_monoxygenase_sec-met"/>
</dbReference>
<dbReference type="InterPro" id="IPR036396">
    <property type="entry name" value="Cyt_P450_sf"/>
</dbReference>
<dbReference type="PANTHER" id="PTHR47582">
    <property type="entry name" value="P450, PUTATIVE (EUROFUNG)-RELATED"/>
    <property type="match status" value="1"/>
</dbReference>
<dbReference type="GO" id="GO:0020037">
    <property type="term" value="F:heme binding"/>
    <property type="evidence" value="ECO:0007669"/>
    <property type="project" value="InterPro"/>
</dbReference>
<protein>
    <recommendedName>
        <fullName evidence="4">Cytochrome P450</fullName>
    </recommendedName>
</protein>
<dbReference type="EMBL" id="JAUKUD010000003">
    <property type="protein sequence ID" value="KAK0748899.1"/>
    <property type="molecule type" value="Genomic_DNA"/>
</dbReference>
<dbReference type="GO" id="GO:0004497">
    <property type="term" value="F:monooxygenase activity"/>
    <property type="evidence" value="ECO:0007669"/>
    <property type="project" value="InterPro"/>
</dbReference>
<keyword evidence="1" id="KW-1133">Transmembrane helix</keyword>
<keyword evidence="1" id="KW-0472">Membrane</keyword>
<evidence type="ECO:0000313" key="3">
    <source>
        <dbReference type="Proteomes" id="UP001172155"/>
    </source>
</evidence>
<evidence type="ECO:0000313" key="2">
    <source>
        <dbReference type="EMBL" id="KAK0748899.1"/>
    </source>
</evidence>
<evidence type="ECO:0008006" key="4">
    <source>
        <dbReference type="Google" id="ProtNLM"/>
    </source>
</evidence>
<dbReference type="GO" id="GO:0005506">
    <property type="term" value="F:iron ion binding"/>
    <property type="evidence" value="ECO:0007669"/>
    <property type="project" value="InterPro"/>
</dbReference>
<keyword evidence="1" id="KW-0812">Transmembrane</keyword>
<dbReference type="AlphaFoldDB" id="A0AA40F0T2"/>
<name>A0AA40F0T2_9PEZI</name>
<dbReference type="Proteomes" id="UP001172155">
    <property type="component" value="Unassembled WGS sequence"/>
</dbReference>
<proteinExistence type="predicted"/>